<dbReference type="STRING" id="1459.AF332_11720"/>
<dbReference type="RefSeq" id="WP_053434780.1">
    <property type="nucleotide sequence ID" value="NZ_LGUF01000007.1"/>
</dbReference>
<protein>
    <submittedName>
        <fullName evidence="1">Uncharacterized protein</fullName>
    </submittedName>
</protein>
<evidence type="ECO:0000313" key="2">
    <source>
        <dbReference type="Proteomes" id="UP000037109"/>
    </source>
</evidence>
<organism evidence="1 2">
    <name type="scientific">Sporosarcina globispora</name>
    <name type="common">Bacillus globisporus</name>
    <dbReference type="NCBI Taxonomy" id="1459"/>
    <lineage>
        <taxon>Bacteria</taxon>
        <taxon>Bacillati</taxon>
        <taxon>Bacillota</taxon>
        <taxon>Bacilli</taxon>
        <taxon>Bacillales</taxon>
        <taxon>Caryophanaceae</taxon>
        <taxon>Sporosarcina</taxon>
    </lineage>
</organism>
<dbReference type="EMBL" id="LGUF01000007">
    <property type="protein sequence ID" value="KON87428.1"/>
    <property type="molecule type" value="Genomic_DNA"/>
</dbReference>
<sequence>MNELKVALDSYFEFSPKAKEIKDWAGCNYYVNRGNNDCEPIGTATSMHDCLDCERIDYCKIKMSAPIWEINDERVKELNKKWREMHSK</sequence>
<dbReference type="AlphaFoldDB" id="A0A0M0GCE1"/>
<dbReference type="Proteomes" id="UP000037109">
    <property type="component" value="Unassembled WGS sequence"/>
</dbReference>
<evidence type="ECO:0000313" key="1">
    <source>
        <dbReference type="EMBL" id="KON87428.1"/>
    </source>
</evidence>
<reference evidence="2" key="1">
    <citation type="submission" date="2015-07" db="EMBL/GenBank/DDBJ databases">
        <title>Fjat-10036 dsm4.</title>
        <authorList>
            <person name="Liu B."/>
            <person name="Wang J."/>
            <person name="Zhu Y."/>
            <person name="Liu G."/>
            <person name="Chen Q."/>
            <person name="Chen Z."/>
            <person name="Lan J."/>
            <person name="Che J."/>
            <person name="Ge C."/>
            <person name="Shi H."/>
            <person name="Pan Z."/>
            <person name="Liu X."/>
        </authorList>
    </citation>
    <scope>NUCLEOTIDE SEQUENCE [LARGE SCALE GENOMIC DNA]</scope>
    <source>
        <strain evidence="2">DSM 4</strain>
    </source>
</reference>
<dbReference type="PATRIC" id="fig|1459.3.peg.2523"/>
<keyword evidence="2" id="KW-1185">Reference proteome</keyword>
<proteinExistence type="predicted"/>
<dbReference type="OrthoDB" id="2991190at2"/>
<accession>A0A0M0GCE1</accession>
<comment type="caution">
    <text evidence="1">The sequence shown here is derived from an EMBL/GenBank/DDBJ whole genome shotgun (WGS) entry which is preliminary data.</text>
</comment>
<name>A0A0M0GCE1_SPOGL</name>
<gene>
    <name evidence="1" type="ORF">AF332_11720</name>
</gene>